<reference evidence="2" key="1">
    <citation type="submission" date="2021-12" db="EMBL/GenBank/DDBJ databases">
        <title>Comparative genomics, transcriptomics and evolutionary studies reveal genomic signatures of adaptation to plant cell wall in hemibiotrophic fungi.</title>
        <authorList>
            <consortium name="DOE Joint Genome Institute"/>
            <person name="Baroncelli R."/>
            <person name="Diaz J.F."/>
            <person name="Benocci T."/>
            <person name="Peng M."/>
            <person name="Battaglia E."/>
            <person name="Haridas S."/>
            <person name="Andreopoulos W."/>
            <person name="Labutti K."/>
            <person name="Pangilinan J."/>
            <person name="Floch G.L."/>
            <person name="Makela M.R."/>
            <person name="Henrissat B."/>
            <person name="Grigoriev I.V."/>
            <person name="Crouch J.A."/>
            <person name="De Vries R.P."/>
            <person name="Sukno S.A."/>
            <person name="Thon M.R."/>
        </authorList>
    </citation>
    <scope>NUCLEOTIDE SEQUENCE</scope>
    <source>
        <strain evidence="2">CBS 112980</strain>
    </source>
</reference>
<accession>A0AAD8UB51</accession>
<evidence type="ECO:0000313" key="3">
    <source>
        <dbReference type="Proteomes" id="UP001244207"/>
    </source>
</evidence>
<evidence type="ECO:0000313" key="2">
    <source>
        <dbReference type="EMBL" id="KAK1709425.1"/>
    </source>
</evidence>
<comment type="caution">
    <text evidence="2">The sequence shown here is derived from an EMBL/GenBank/DDBJ whole genome shotgun (WGS) entry which is preliminary data.</text>
</comment>
<keyword evidence="3" id="KW-1185">Reference proteome</keyword>
<dbReference type="EMBL" id="JAHMHS010000183">
    <property type="protein sequence ID" value="KAK1709425.1"/>
    <property type="molecule type" value="Genomic_DNA"/>
</dbReference>
<gene>
    <name evidence="2" type="ORF">BDZ83DRAFT_757793</name>
</gene>
<dbReference type="Proteomes" id="UP001244207">
    <property type="component" value="Unassembled WGS sequence"/>
</dbReference>
<dbReference type="AlphaFoldDB" id="A0AAD8UB51"/>
<sequence>MRDLGLLGLTYFYVVFALGGVKAIAHPVSIFIEVIAAIEILFYLLFFLPYKRYLQTYKPYTPARMSRSQRARLFSKALSLVPDGEEFVRMWMLNNFPLA</sequence>
<keyword evidence="1" id="KW-0472">Membrane</keyword>
<feature type="transmembrane region" description="Helical" evidence="1">
    <location>
        <begin position="27"/>
        <end position="48"/>
    </location>
</feature>
<keyword evidence="1" id="KW-0812">Transmembrane</keyword>
<keyword evidence="1" id="KW-1133">Transmembrane helix</keyword>
<dbReference type="RefSeq" id="XP_060358559.1">
    <property type="nucleotide sequence ID" value="XM_060514944.1"/>
</dbReference>
<dbReference type="GeneID" id="85398842"/>
<name>A0AAD8UB51_GLOAC</name>
<evidence type="ECO:0000256" key="1">
    <source>
        <dbReference type="SAM" id="Phobius"/>
    </source>
</evidence>
<organism evidence="2 3">
    <name type="scientific">Glomerella acutata</name>
    <name type="common">Colletotrichum acutatum</name>
    <dbReference type="NCBI Taxonomy" id="27357"/>
    <lineage>
        <taxon>Eukaryota</taxon>
        <taxon>Fungi</taxon>
        <taxon>Dikarya</taxon>
        <taxon>Ascomycota</taxon>
        <taxon>Pezizomycotina</taxon>
        <taxon>Sordariomycetes</taxon>
        <taxon>Hypocreomycetidae</taxon>
        <taxon>Glomerellales</taxon>
        <taxon>Glomerellaceae</taxon>
        <taxon>Colletotrichum</taxon>
        <taxon>Colletotrichum acutatum species complex</taxon>
    </lineage>
</organism>
<proteinExistence type="predicted"/>
<protein>
    <submittedName>
        <fullName evidence="2">Uncharacterized protein</fullName>
    </submittedName>
</protein>